<keyword evidence="7" id="KW-0131">Cell cycle</keyword>
<keyword evidence="5 11" id="KW-0418">Kinase</keyword>
<dbReference type="STRING" id="984487.A0A1E4SD88"/>
<dbReference type="PROSITE" id="PS50011">
    <property type="entry name" value="PROTEIN_KINASE_DOM"/>
    <property type="match status" value="1"/>
</dbReference>
<dbReference type="PROSITE" id="PS00107">
    <property type="entry name" value="PROTEIN_KINASE_ATP"/>
    <property type="match status" value="1"/>
</dbReference>
<dbReference type="PRINTS" id="PR01771">
    <property type="entry name" value="ERK3ERK4MAPK"/>
</dbReference>
<keyword evidence="3" id="KW-0808">Transferase</keyword>
<dbReference type="PANTHER" id="PTHR24055">
    <property type="entry name" value="MITOGEN-ACTIVATED PROTEIN KINASE"/>
    <property type="match status" value="1"/>
</dbReference>
<reference evidence="12" key="1">
    <citation type="submission" date="2016-05" db="EMBL/GenBank/DDBJ databases">
        <title>Comparative genomics of biotechnologically important yeasts.</title>
        <authorList>
            <consortium name="DOE Joint Genome Institute"/>
            <person name="Riley R."/>
            <person name="Haridas S."/>
            <person name="Wolfe K.H."/>
            <person name="Lopes M.R."/>
            <person name="Hittinger C.T."/>
            <person name="Goker M."/>
            <person name="Salamov A."/>
            <person name="Wisecaver J."/>
            <person name="Long T.M."/>
            <person name="Aerts A.L."/>
            <person name="Barry K."/>
            <person name="Choi C."/>
            <person name="Clum A."/>
            <person name="Coughlan A.Y."/>
            <person name="Deshpande S."/>
            <person name="Douglass A.P."/>
            <person name="Hanson S.J."/>
            <person name="Klenk H.-P."/>
            <person name="Labutti K."/>
            <person name="Lapidus A."/>
            <person name="Lindquist E."/>
            <person name="Lipzen A."/>
            <person name="Meier-Kolthoff J.P."/>
            <person name="Ohm R.A."/>
            <person name="Otillar R.P."/>
            <person name="Pangilinan J."/>
            <person name="Peng Y."/>
            <person name="Rokas A."/>
            <person name="Rosa C.A."/>
            <person name="Scheuner C."/>
            <person name="Sibirny A.A."/>
            <person name="Slot J.C."/>
            <person name="Stielow J.B."/>
            <person name="Sun H."/>
            <person name="Kurtzman C.P."/>
            <person name="Blackwell M."/>
            <person name="Grigoriev I.V."/>
            <person name="Jeffries T.W."/>
        </authorList>
    </citation>
    <scope>NUCLEOTIDE SEQUENCE [LARGE SCALE GENOMIC DNA]</scope>
    <source>
        <strain evidence="12">NRRL Y-17324</strain>
    </source>
</reference>
<dbReference type="InterPro" id="IPR011009">
    <property type="entry name" value="Kinase-like_dom_sf"/>
</dbReference>
<dbReference type="InterPro" id="IPR050117">
    <property type="entry name" value="MAPK"/>
</dbReference>
<dbReference type="InterPro" id="IPR017441">
    <property type="entry name" value="Protein_kinase_ATP_BS"/>
</dbReference>
<evidence type="ECO:0000256" key="9">
    <source>
        <dbReference type="RuleBase" id="RU000304"/>
    </source>
</evidence>
<feature type="domain" description="Protein kinase" evidence="10">
    <location>
        <begin position="23"/>
        <end position="313"/>
    </location>
</feature>
<evidence type="ECO:0000259" key="10">
    <source>
        <dbReference type="PROSITE" id="PS50011"/>
    </source>
</evidence>
<proteinExistence type="inferred from homology"/>
<dbReference type="GO" id="GO:1904853">
    <property type="term" value="P:protein localization to ascospore wall"/>
    <property type="evidence" value="ECO:0007669"/>
    <property type="project" value="EnsemblFungi"/>
</dbReference>
<dbReference type="GO" id="GO:0030447">
    <property type="term" value="P:filamentous growth"/>
    <property type="evidence" value="ECO:0007669"/>
    <property type="project" value="UniProtKB-ARBA"/>
</dbReference>
<evidence type="ECO:0000256" key="4">
    <source>
        <dbReference type="ARBA" id="ARBA00022741"/>
    </source>
</evidence>
<dbReference type="GO" id="GO:0005524">
    <property type="term" value="F:ATP binding"/>
    <property type="evidence" value="ECO:0007669"/>
    <property type="project" value="UniProtKB-UniRule"/>
</dbReference>
<organism evidence="11 12">
    <name type="scientific">Suhomyces tanzawaensis NRRL Y-17324</name>
    <dbReference type="NCBI Taxonomy" id="984487"/>
    <lineage>
        <taxon>Eukaryota</taxon>
        <taxon>Fungi</taxon>
        <taxon>Dikarya</taxon>
        <taxon>Ascomycota</taxon>
        <taxon>Saccharomycotina</taxon>
        <taxon>Pichiomycetes</taxon>
        <taxon>Debaryomycetaceae</taxon>
        <taxon>Suhomyces</taxon>
    </lineage>
</organism>
<dbReference type="AlphaFoldDB" id="A0A1E4SD88"/>
<evidence type="ECO:0000256" key="6">
    <source>
        <dbReference type="ARBA" id="ARBA00022840"/>
    </source>
</evidence>
<dbReference type="GO" id="GO:0004707">
    <property type="term" value="F:MAP kinase activity"/>
    <property type="evidence" value="ECO:0007669"/>
    <property type="project" value="EnsemblFungi"/>
</dbReference>
<dbReference type="InterPro" id="IPR008271">
    <property type="entry name" value="Ser/Thr_kinase_AS"/>
</dbReference>
<dbReference type="EMBL" id="KV453915">
    <property type="protein sequence ID" value="ODV77479.1"/>
    <property type="molecule type" value="Genomic_DNA"/>
</dbReference>
<evidence type="ECO:0000313" key="11">
    <source>
        <dbReference type="EMBL" id="ODV77479.1"/>
    </source>
</evidence>
<accession>A0A1E4SD88</accession>
<name>A0A1E4SD88_9ASCO</name>
<evidence type="ECO:0000256" key="2">
    <source>
        <dbReference type="ARBA" id="ARBA00022553"/>
    </source>
</evidence>
<keyword evidence="4 8" id="KW-0547">Nucleotide-binding</keyword>
<sequence>MYLKYSNTIYEERGAAFRVNSRYKIVSLLGKGSYGTVCSAIDTNSTPLKVAIKKINSIFTREVLLKRAVRELKLMRHFRGHGNIASLLDADIIHMKPYDGLYCIQEFVDCDLARVIYSSIQFSEFHIQSFVYQILCGLKYIHSADVIHRDLKPGNILVNAQGTLKICDFGLARGISTKYVITNSSPITNYVATRWYRAPELMLSKHKYDKSVDVWAVGCIMAELYGRRPLFAGKDQLHQLHEIMKILGSPPVDVICRLKWRCTIPPSPQYISVKWKQLYPFASNDALSLIFALLKWDPAERLDVNVTLRHNFFEDVRDPYGEPECDRIFDFSFENNCHTIPELTTLLEQEVLEFKKDRLG</sequence>
<dbReference type="InterPro" id="IPR008350">
    <property type="entry name" value="MAPK_ERK3/4"/>
</dbReference>
<evidence type="ECO:0000313" key="12">
    <source>
        <dbReference type="Proteomes" id="UP000094285"/>
    </source>
</evidence>
<dbReference type="GeneID" id="30986016"/>
<dbReference type="OrthoDB" id="192887at2759"/>
<dbReference type="GO" id="GO:0030476">
    <property type="term" value="P:ascospore wall assembly"/>
    <property type="evidence" value="ECO:0007669"/>
    <property type="project" value="EnsemblFungi"/>
</dbReference>
<gene>
    <name evidence="11" type="ORF">CANTADRAFT_91925</name>
</gene>
<evidence type="ECO:0000256" key="8">
    <source>
        <dbReference type="PROSITE-ProRule" id="PRU10141"/>
    </source>
</evidence>
<comment type="similarity">
    <text evidence="9">Belongs to the protein kinase superfamily.</text>
</comment>
<dbReference type="SMART" id="SM00220">
    <property type="entry name" value="S_TKc"/>
    <property type="match status" value="1"/>
</dbReference>
<keyword evidence="6 8" id="KW-0067">ATP-binding</keyword>
<keyword evidence="12" id="KW-1185">Reference proteome</keyword>
<evidence type="ECO:0000256" key="7">
    <source>
        <dbReference type="ARBA" id="ARBA00023306"/>
    </source>
</evidence>
<dbReference type="Proteomes" id="UP000094285">
    <property type="component" value="Unassembled WGS sequence"/>
</dbReference>
<dbReference type="SUPFAM" id="SSF56112">
    <property type="entry name" value="Protein kinase-like (PK-like)"/>
    <property type="match status" value="1"/>
</dbReference>
<keyword evidence="2" id="KW-0597">Phosphoprotein</keyword>
<feature type="binding site" evidence="8">
    <location>
        <position position="54"/>
    </location>
    <ligand>
        <name>ATP</name>
        <dbReference type="ChEBI" id="CHEBI:30616"/>
    </ligand>
</feature>
<dbReference type="Gene3D" id="3.30.200.20">
    <property type="entry name" value="Phosphorylase Kinase, domain 1"/>
    <property type="match status" value="1"/>
</dbReference>
<dbReference type="Pfam" id="PF00069">
    <property type="entry name" value="Pkinase"/>
    <property type="match status" value="1"/>
</dbReference>
<dbReference type="RefSeq" id="XP_020062601.1">
    <property type="nucleotide sequence ID" value="XM_020211880.1"/>
</dbReference>
<keyword evidence="1 9" id="KW-0723">Serine/threonine-protein kinase</keyword>
<evidence type="ECO:0000256" key="1">
    <source>
        <dbReference type="ARBA" id="ARBA00022527"/>
    </source>
</evidence>
<evidence type="ECO:0000256" key="3">
    <source>
        <dbReference type="ARBA" id="ARBA00022679"/>
    </source>
</evidence>
<dbReference type="FunFam" id="1.10.510.10:FF:000040">
    <property type="entry name" value="Mitogen-activated protein kinase"/>
    <property type="match status" value="1"/>
</dbReference>
<dbReference type="Gene3D" id="1.10.510.10">
    <property type="entry name" value="Transferase(Phosphotransferase) domain 1"/>
    <property type="match status" value="1"/>
</dbReference>
<dbReference type="PROSITE" id="PS00108">
    <property type="entry name" value="PROTEIN_KINASE_ST"/>
    <property type="match status" value="1"/>
</dbReference>
<evidence type="ECO:0000256" key="5">
    <source>
        <dbReference type="ARBA" id="ARBA00022777"/>
    </source>
</evidence>
<protein>
    <submittedName>
        <fullName evidence="11">Kinase-like protein</fullName>
    </submittedName>
</protein>
<dbReference type="GO" id="GO:0070056">
    <property type="term" value="C:prospore membrane leading edge"/>
    <property type="evidence" value="ECO:0007669"/>
    <property type="project" value="EnsemblFungi"/>
</dbReference>
<dbReference type="InterPro" id="IPR000719">
    <property type="entry name" value="Prot_kinase_dom"/>
</dbReference>